<keyword evidence="3" id="KW-1185">Reference proteome</keyword>
<keyword evidence="1" id="KW-0732">Signal</keyword>
<dbReference type="Proteomes" id="UP000708208">
    <property type="component" value="Unassembled WGS sequence"/>
</dbReference>
<organism evidence="2 3">
    <name type="scientific">Allacma fusca</name>
    <dbReference type="NCBI Taxonomy" id="39272"/>
    <lineage>
        <taxon>Eukaryota</taxon>
        <taxon>Metazoa</taxon>
        <taxon>Ecdysozoa</taxon>
        <taxon>Arthropoda</taxon>
        <taxon>Hexapoda</taxon>
        <taxon>Collembola</taxon>
        <taxon>Symphypleona</taxon>
        <taxon>Sminthuridae</taxon>
        <taxon>Allacma</taxon>
    </lineage>
</organism>
<evidence type="ECO:0000313" key="2">
    <source>
        <dbReference type="EMBL" id="CAG7726714.1"/>
    </source>
</evidence>
<accession>A0A8J2JZ13</accession>
<feature type="signal peptide" evidence="1">
    <location>
        <begin position="1"/>
        <end position="27"/>
    </location>
</feature>
<name>A0A8J2JZ13_9HEXA</name>
<gene>
    <name evidence="2" type="ORF">AFUS01_LOCUS15606</name>
</gene>
<evidence type="ECO:0000313" key="3">
    <source>
        <dbReference type="Proteomes" id="UP000708208"/>
    </source>
</evidence>
<dbReference type="AlphaFoldDB" id="A0A8J2JZ13"/>
<sequence length="110" mass="12105">MFGEMKILLAVLLTWTSFLGLEGRTVAWNEPSAVAAIPDQIQSPVRIGGLEDSVEVPENARLFQILKASGSGDIFKRWLQTHLRPGANFRTDFQDSDGNQIKRNGAGCEC</sequence>
<comment type="caution">
    <text evidence="2">The sequence shown here is derived from an EMBL/GenBank/DDBJ whole genome shotgun (WGS) entry which is preliminary data.</text>
</comment>
<reference evidence="2" key="1">
    <citation type="submission" date="2021-06" db="EMBL/GenBank/DDBJ databases">
        <authorList>
            <person name="Hodson N. C."/>
            <person name="Mongue J. A."/>
            <person name="Jaron S. K."/>
        </authorList>
    </citation>
    <scope>NUCLEOTIDE SEQUENCE</scope>
</reference>
<dbReference type="EMBL" id="CAJVCH010138984">
    <property type="protein sequence ID" value="CAG7726714.1"/>
    <property type="molecule type" value="Genomic_DNA"/>
</dbReference>
<feature type="chain" id="PRO_5035248866" evidence="1">
    <location>
        <begin position="28"/>
        <end position="110"/>
    </location>
</feature>
<evidence type="ECO:0000256" key="1">
    <source>
        <dbReference type="SAM" id="SignalP"/>
    </source>
</evidence>
<proteinExistence type="predicted"/>
<protein>
    <submittedName>
        <fullName evidence="2">Uncharacterized protein</fullName>
    </submittedName>
</protein>